<proteinExistence type="predicted"/>
<reference evidence="4" key="1">
    <citation type="submission" date="2016-10" db="EMBL/GenBank/DDBJ databases">
        <authorList>
            <person name="Varghese N."/>
            <person name="Submissions S."/>
        </authorList>
    </citation>
    <scope>NUCLEOTIDE SEQUENCE [LARGE SCALE GENOMIC DNA]</scope>
    <source>
        <strain evidence="4">DSM 17724</strain>
    </source>
</reference>
<dbReference type="RefSeq" id="WP_089791242.1">
    <property type="nucleotide sequence ID" value="NZ_FOIU01000001.1"/>
</dbReference>
<keyword evidence="4" id="KW-1185">Reference proteome</keyword>
<feature type="chain" id="PRO_5011663724" evidence="1">
    <location>
        <begin position="19"/>
        <end position="225"/>
    </location>
</feature>
<dbReference type="EMBL" id="FOIU01000001">
    <property type="protein sequence ID" value="SEW16862.1"/>
    <property type="molecule type" value="Genomic_DNA"/>
</dbReference>
<name>A0A1I0PR91_9FLAO</name>
<evidence type="ECO:0000256" key="1">
    <source>
        <dbReference type="SAM" id="SignalP"/>
    </source>
</evidence>
<protein>
    <submittedName>
        <fullName evidence="3">Outer membrane protein beta-barrel domain-containing protein</fullName>
    </submittedName>
</protein>
<dbReference type="InterPro" id="IPR025665">
    <property type="entry name" value="Beta-barrel_OMP_2"/>
</dbReference>
<feature type="signal peptide" evidence="1">
    <location>
        <begin position="1"/>
        <end position="18"/>
    </location>
</feature>
<evidence type="ECO:0000313" key="4">
    <source>
        <dbReference type="Proteomes" id="UP000199469"/>
    </source>
</evidence>
<dbReference type="Pfam" id="PF13568">
    <property type="entry name" value="OMP_b-brl_2"/>
    <property type="match status" value="1"/>
</dbReference>
<dbReference type="Proteomes" id="UP000199469">
    <property type="component" value="Unassembled WGS sequence"/>
</dbReference>
<dbReference type="SUPFAM" id="SSF56925">
    <property type="entry name" value="OMPA-like"/>
    <property type="match status" value="1"/>
</dbReference>
<sequence>MKKLFLGLALVAASFTFAQKKGTSPISYGLKAGMNVSSFSKDSGSDVQESKVGFYAGGFANIPLSAQFSVQPELLYSGLGAKKVETFSGQSQNTTFNSTRKSTASLDYLTVPVMFQYNATPKLYLEAGPEFGFMLSAKEKVSTTMVAMTGNSSSTTTTETSGKIDKKDLKTFNFGLGLGAGYYFTPNIGVTLRYVAGLTDVVKNRPSGSDAVKNNVLQVGVAYKF</sequence>
<evidence type="ECO:0000313" key="3">
    <source>
        <dbReference type="EMBL" id="SEW16862.1"/>
    </source>
</evidence>
<feature type="domain" description="Outer membrane protein beta-barrel" evidence="2">
    <location>
        <begin position="17"/>
        <end position="201"/>
    </location>
</feature>
<dbReference type="InterPro" id="IPR011250">
    <property type="entry name" value="OMP/PagP_B-barrel"/>
</dbReference>
<dbReference type="OrthoDB" id="947434at2"/>
<evidence type="ECO:0000259" key="2">
    <source>
        <dbReference type="Pfam" id="PF13568"/>
    </source>
</evidence>
<accession>A0A1I0PR91</accession>
<organism evidence="3 4">
    <name type="scientific">Chryseobacterium wanjuense</name>
    <dbReference type="NCBI Taxonomy" id="356305"/>
    <lineage>
        <taxon>Bacteria</taxon>
        <taxon>Pseudomonadati</taxon>
        <taxon>Bacteroidota</taxon>
        <taxon>Flavobacteriia</taxon>
        <taxon>Flavobacteriales</taxon>
        <taxon>Weeksellaceae</taxon>
        <taxon>Chryseobacterium group</taxon>
        <taxon>Chryseobacterium</taxon>
    </lineage>
</organism>
<keyword evidence="1" id="KW-0732">Signal</keyword>
<dbReference type="AlphaFoldDB" id="A0A1I0PR91"/>
<dbReference type="Gene3D" id="2.40.160.20">
    <property type="match status" value="1"/>
</dbReference>
<dbReference type="STRING" id="356305.SAMN05421841_1363"/>
<gene>
    <name evidence="3" type="ORF">SAMN05421841_1363</name>
</gene>